<evidence type="ECO:0000313" key="7">
    <source>
        <dbReference type="EMBL" id="MCF7223024.1"/>
    </source>
</evidence>
<dbReference type="PANTHER" id="PTHR33154:SF33">
    <property type="entry name" value="TRANSCRIPTIONAL REPRESSOR SDPR"/>
    <property type="match status" value="1"/>
</dbReference>
<name>A0ABS9HS96_9GAMM</name>
<dbReference type="InterPro" id="IPR011991">
    <property type="entry name" value="ArsR-like_HTH"/>
</dbReference>
<reference evidence="6" key="2">
    <citation type="submission" date="2022-01" db="EMBL/GenBank/DDBJ databases">
        <authorList>
            <person name="Zhou L.Y."/>
        </authorList>
    </citation>
    <scope>NUCLEOTIDE SEQUENCE</scope>
    <source>
        <strain evidence="6">TLK-CK17</strain>
    </source>
</reference>
<proteinExistence type="predicted"/>
<keyword evidence="3" id="KW-0804">Transcription</keyword>
<accession>A0ABS9HS96</accession>
<reference evidence="6" key="1">
    <citation type="submission" date="2022-01" db="EMBL/GenBank/DDBJ databases">
        <title>Lysobacter chinensis sp. nov., a bacterium isolated from cow dung compost.</title>
        <authorList>
            <person name="Liu Y."/>
        </authorList>
    </citation>
    <scope>NUCLEOTIDE SEQUENCE</scope>
    <source>
        <strain evidence="6">TLK-CK17</strain>
    </source>
</reference>
<dbReference type="InterPro" id="IPR036390">
    <property type="entry name" value="WH_DNA-bd_sf"/>
</dbReference>
<evidence type="ECO:0000256" key="1">
    <source>
        <dbReference type="ARBA" id="ARBA00023015"/>
    </source>
</evidence>
<feature type="compositionally biased region" description="Basic and acidic residues" evidence="4">
    <location>
        <begin position="92"/>
        <end position="110"/>
    </location>
</feature>
<evidence type="ECO:0000313" key="6">
    <source>
        <dbReference type="EMBL" id="MCF7221235.1"/>
    </source>
</evidence>
<dbReference type="InterPro" id="IPR001845">
    <property type="entry name" value="HTH_ArsR_DNA-bd_dom"/>
</dbReference>
<dbReference type="RefSeq" id="WP_237053619.1">
    <property type="nucleotide sequence ID" value="NZ_JAKJPO010000001.1"/>
</dbReference>
<evidence type="ECO:0000256" key="4">
    <source>
        <dbReference type="SAM" id="MobiDB-lite"/>
    </source>
</evidence>
<dbReference type="PANTHER" id="PTHR33154">
    <property type="entry name" value="TRANSCRIPTIONAL REGULATOR, ARSR FAMILY"/>
    <property type="match status" value="1"/>
</dbReference>
<organism evidence="6 8">
    <name type="scientific">Marilutibacter chinensis</name>
    <dbReference type="NCBI Taxonomy" id="2912247"/>
    <lineage>
        <taxon>Bacteria</taxon>
        <taxon>Pseudomonadati</taxon>
        <taxon>Pseudomonadota</taxon>
        <taxon>Gammaproteobacteria</taxon>
        <taxon>Lysobacterales</taxon>
        <taxon>Lysobacteraceae</taxon>
        <taxon>Marilutibacter</taxon>
    </lineage>
</organism>
<dbReference type="InterPro" id="IPR036388">
    <property type="entry name" value="WH-like_DNA-bd_sf"/>
</dbReference>
<dbReference type="EMBL" id="JAKJPO010000001">
    <property type="protein sequence ID" value="MCF7221235.1"/>
    <property type="molecule type" value="Genomic_DNA"/>
</dbReference>
<dbReference type="Proteomes" id="UP001430796">
    <property type="component" value="Unassembled WGS sequence"/>
</dbReference>
<gene>
    <name evidence="6" type="ORF">L3V18_05450</name>
    <name evidence="7" type="ORF">L3V18_14695</name>
</gene>
<dbReference type="PROSITE" id="PS50987">
    <property type="entry name" value="HTH_ARSR_2"/>
    <property type="match status" value="1"/>
</dbReference>
<dbReference type="NCBIfam" id="NF033788">
    <property type="entry name" value="HTH_metalloreg"/>
    <property type="match status" value="1"/>
</dbReference>
<dbReference type="SMART" id="SM00418">
    <property type="entry name" value="HTH_ARSR"/>
    <property type="match status" value="1"/>
</dbReference>
<dbReference type="Gene3D" id="1.10.10.10">
    <property type="entry name" value="Winged helix-like DNA-binding domain superfamily/Winged helix DNA-binding domain"/>
    <property type="match status" value="1"/>
</dbReference>
<feature type="region of interest" description="Disordered" evidence="4">
    <location>
        <begin position="92"/>
        <end position="117"/>
    </location>
</feature>
<dbReference type="PRINTS" id="PR00778">
    <property type="entry name" value="HTHARSR"/>
</dbReference>
<keyword evidence="1" id="KW-0805">Transcription regulation</keyword>
<feature type="domain" description="HTH arsR-type" evidence="5">
    <location>
        <begin position="1"/>
        <end position="89"/>
    </location>
</feature>
<comment type="caution">
    <text evidence="6">The sequence shown here is derived from an EMBL/GenBank/DDBJ whole genome shotgun (WGS) entry which is preliminary data.</text>
</comment>
<dbReference type="Pfam" id="PF01022">
    <property type="entry name" value="HTH_5"/>
    <property type="match status" value="1"/>
</dbReference>
<evidence type="ECO:0000259" key="5">
    <source>
        <dbReference type="PROSITE" id="PS50987"/>
    </source>
</evidence>
<evidence type="ECO:0000256" key="2">
    <source>
        <dbReference type="ARBA" id="ARBA00023125"/>
    </source>
</evidence>
<evidence type="ECO:0000313" key="8">
    <source>
        <dbReference type="Proteomes" id="UP001430796"/>
    </source>
</evidence>
<evidence type="ECO:0000256" key="3">
    <source>
        <dbReference type="ARBA" id="ARBA00023163"/>
    </source>
</evidence>
<dbReference type="CDD" id="cd00090">
    <property type="entry name" value="HTH_ARSR"/>
    <property type="match status" value="1"/>
</dbReference>
<sequence>MSIDRVFEALASVPRRKILAYLSEGEMTAGEIGERFDFSKPALSGHLRVLEDAGLIVRERRGQFVYFRQQTERLTNTLFGWMTEACPVARPLKRESRARAQEKRGGRGNDDTGSSKS</sequence>
<keyword evidence="8" id="KW-1185">Reference proteome</keyword>
<keyword evidence="2" id="KW-0238">DNA-binding</keyword>
<protein>
    <submittedName>
        <fullName evidence="6">Metalloregulator ArsR/SmtB family transcription factor</fullName>
    </submittedName>
</protein>
<dbReference type="InterPro" id="IPR051081">
    <property type="entry name" value="HTH_MetalResp_TranReg"/>
</dbReference>
<dbReference type="EMBL" id="JAKJPO010000010">
    <property type="protein sequence ID" value="MCF7223024.1"/>
    <property type="molecule type" value="Genomic_DNA"/>
</dbReference>
<dbReference type="SUPFAM" id="SSF46785">
    <property type="entry name" value="Winged helix' DNA-binding domain"/>
    <property type="match status" value="1"/>
</dbReference>